<evidence type="ECO:0000256" key="3">
    <source>
        <dbReference type="ARBA" id="ARBA00023098"/>
    </source>
</evidence>
<dbReference type="SUPFAM" id="SSF52151">
    <property type="entry name" value="FabD/lysophospholipase-like"/>
    <property type="match status" value="1"/>
</dbReference>
<feature type="active site" description="Proton acceptor" evidence="4">
    <location>
        <position position="239"/>
    </location>
</feature>
<evidence type="ECO:0000256" key="4">
    <source>
        <dbReference type="PROSITE-ProRule" id="PRU01161"/>
    </source>
</evidence>
<dbReference type="PANTHER" id="PTHR14226:SF78">
    <property type="entry name" value="SLR0060 PROTEIN"/>
    <property type="match status" value="1"/>
</dbReference>
<dbReference type="OrthoDB" id="9813090at2"/>
<feature type="domain" description="PNPLA" evidence="6">
    <location>
        <begin position="9"/>
        <end position="252"/>
    </location>
</feature>
<dbReference type="InterPro" id="IPR050301">
    <property type="entry name" value="NTE"/>
</dbReference>
<sequence length="435" mass="48750">MKEHKLGLSLSGGGYRASAFHLGTLKKLHDMKILPLVDVLSTISGGSITGACYCCHKGSFDSFYQDLYLGLQTKNVIRKILFSWMGLRFLLLFLALAGSFYFLFTPQAWLFPVALALILFLVLKYQFNLFPISKRIEEIYDEFFYQGKQLGELETNPTLVIGATNLQTARPFTFSKNWMQDSTYQFLDEPVKFKAAAFPVARAVMASSCVPFAFTPVTIDRQFFLNPADADTVHPILVDGGVYDNQGIHKVMQKGSYACDTVITSDAGSGSSGELHFVNTLSLLMETVNVFMSRIKNAQMVRNVYDNASTANRQVAYFSLGWDAENCIEGFIRNLEKKQIPKSVVEAHELPVEWQENPKAFTEAITLYLKHRIDYDHVRLPDAAALKTARSVSTNLTALSKKQVDGLIAQAEALTEIQVKLYCPVLIQQFHPVNK</sequence>
<feature type="transmembrane region" description="Helical" evidence="5">
    <location>
        <begin position="81"/>
        <end position="103"/>
    </location>
</feature>
<feature type="transmembrane region" description="Helical" evidence="5">
    <location>
        <begin position="109"/>
        <end position="127"/>
    </location>
</feature>
<reference evidence="7 8" key="1">
    <citation type="submission" date="2015-04" db="EMBL/GenBank/DDBJ databases">
        <title>Whole genome shotgun sequence of Flavihumibacter petaseus NBRC 106054.</title>
        <authorList>
            <person name="Miyazawa S."/>
            <person name="Hosoyama A."/>
            <person name="Hashimoto M."/>
            <person name="Noguchi M."/>
            <person name="Tsuchikane K."/>
            <person name="Ohji S."/>
            <person name="Yamazoe A."/>
            <person name="Ichikawa N."/>
            <person name="Kimura A."/>
            <person name="Fujita N."/>
        </authorList>
    </citation>
    <scope>NUCLEOTIDE SEQUENCE [LARGE SCALE GENOMIC DNA]</scope>
    <source>
        <strain evidence="7 8">NBRC 106054</strain>
    </source>
</reference>
<feature type="short sequence motif" description="DGA/G" evidence="4">
    <location>
        <begin position="239"/>
        <end position="241"/>
    </location>
</feature>
<dbReference type="Gene3D" id="3.40.1090.10">
    <property type="entry name" value="Cytosolic phospholipase A2 catalytic domain"/>
    <property type="match status" value="2"/>
</dbReference>
<dbReference type="STRING" id="1220578.FPE01S_05_01190"/>
<evidence type="ECO:0000256" key="5">
    <source>
        <dbReference type="SAM" id="Phobius"/>
    </source>
</evidence>
<keyword evidence="3 4" id="KW-0443">Lipid metabolism</keyword>
<accession>A0A0E9N6I3</accession>
<dbReference type="EMBL" id="BBWV01000005">
    <property type="protein sequence ID" value="GAO45424.1"/>
    <property type="molecule type" value="Genomic_DNA"/>
</dbReference>
<name>A0A0E9N6I3_9BACT</name>
<keyword evidence="8" id="KW-1185">Reference proteome</keyword>
<proteinExistence type="predicted"/>
<keyword evidence="1 4" id="KW-0378">Hydrolase</keyword>
<feature type="active site" description="Nucleophile" evidence="4">
    <location>
        <position position="44"/>
    </location>
</feature>
<gene>
    <name evidence="7" type="ORF">FPE01S_05_01190</name>
</gene>
<dbReference type="PROSITE" id="PS51635">
    <property type="entry name" value="PNPLA"/>
    <property type="match status" value="1"/>
</dbReference>
<keyword evidence="5" id="KW-0812">Transmembrane</keyword>
<dbReference type="InterPro" id="IPR016035">
    <property type="entry name" value="Acyl_Trfase/lysoPLipase"/>
</dbReference>
<evidence type="ECO:0000259" key="6">
    <source>
        <dbReference type="PROSITE" id="PS51635"/>
    </source>
</evidence>
<dbReference type="PANTHER" id="PTHR14226">
    <property type="entry name" value="NEUROPATHY TARGET ESTERASE/SWISS CHEESE D.MELANOGASTER"/>
    <property type="match status" value="1"/>
</dbReference>
<organism evidence="7 8">
    <name type="scientific">Flavihumibacter petaseus NBRC 106054</name>
    <dbReference type="NCBI Taxonomy" id="1220578"/>
    <lineage>
        <taxon>Bacteria</taxon>
        <taxon>Pseudomonadati</taxon>
        <taxon>Bacteroidota</taxon>
        <taxon>Chitinophagia</taxon>
        <taxon>Chitinophagales</taxon>
        <taxon>Chitinophagaceae</taxon>
        <taxon>Flavihumibacter</taxon>
    </lineage>
</organism>
<comment type="caution">
    <text evidence="7">The sequence shown here is derived from an EMBL/GenBank/DDBJ whole genome shotgun (WGS) entry which is preliminary data.</text>
</comment>
<dbReference type="InterPro" id="IPR002641">
    <property type="entry name" value="PNPLA_dom"/>
</dbReference>
<dbReference type="Pfam" id="PF01734">
    <property type="entry name" value="Patatin"/>
    <property type="match status" value="1"/>
</dbReference>
<dbReference type="RefSeq" id="WP_046371436.1">
    <property type="nucleotide sequence ID" value="NZ_BBWV01000005.1"/>
</dbReference>
<evidence type="ECO:0000256" key="1">
    <source>
        <dbReference type="ARBA" id="ARBA00022801"/>
    </source>
</evidence>
<dbReference type="GO" id="GO:0016042">
    <property type="term" value="P:lipid catabolic process"/>
    <property type="evidence" value="ECO:0007669"/>
    <property type="project" value="UniProtKB-UniRule"/>
</dbReference>
<evidence type="ECO:0000313" key="7">
    <source>
        <dbReference type="EMBL" id="GAO45424.1"/>
    </source>
</evidence>
<dbReference type="GO" id="GO:0016787">
    <property type="term" value="F:hydrolase activity"/>
    <property type="evidence" value="ECO:0007669"/>
    <property type="project" value="UniProtKB-UniRule"/>
</dbReference>
<protein>
    <recommendedName>
        <fullName evidence="6">PNPLA domain-containing protein</fullName>
    </recommendedName>
</protein>
<dbReference type="AlphaFoldDB" id="A0A0E9N6I3"/>
<keyword evidence="2 4" id="KW-0442">Lipid degradation</keyword>
<keyword evidence="5" id="KW-0472">Membrane</keyword>
<dbReference type="Proteomes" id="UP000033121">
    <property type="component" value="Unassembled WGS sequence"/>
</dbReference>
<evidence type="ECO:0000256" key="2">
    <source>
        <dbReference type="ARBA" id="ARBA00022963"/>
    </source>
</evidence>
<comment type="caution">
    <text evidence="4">Lacks conserved residue(s) required for the propagation of feature annotation.</text>
</comment>
<evidence type="ECO:0000313" key="8">
    <source>
        <dbReference type="Proteomes" id="UP000033121"/>
    </source>
</evidence>
<keyword evidence="5" id="KW-1133">Transmembrane helix</keyword>